<evidence type="ECO:0000256" key="1">
    <source>
        <dbReference type="ARBA" id="ARBA00022679"/>
    </source>
</evidence>
<dbReference type="PROSITE" id="PS51186">
    <property type="entry name" value="GNAT"/>
    <property type="match status" value="1"/>
</dbReference>
<keyword evidence="2" id="KW-0012">Acyltransferase</keyword>
<evidence type="ECO:0000313" key="4">
    <source>
        <dbReference type="EMBL" id="MFK4750970.1"/>
    </source>
</evidence>
<gene>
    <name evidence="4" type="ORF">WG929_00975</name>
</gene>
<reference evidence="4 5" key="1">
    <citation type="submission" date="2024-03" db="EMBL/GenBank/DDBJ databases">
        <title>High-quality draft genome sequence of Oceanobacter sp. wDCs-4.</title>
        <authorList>
            <person name="Dong C."/>
        </authorList>
    </citation>
    <scope>NUCLEOTIDE SEQUENCE [LARGE SCALE GENOMIC DNA]</scope>
    <source>
        <strain evidence="5">wDCs-4</strain>
    </source>
</reference>
<name>A0ABW8NDS5_9GAMM</name>
<comment type="caution">
    <text evidence="4">The sequence shown here is derived from an EMBL/GenBank/DDBJ whole genome shotgun (WGS) entry which is preliminary data.</text>
</comment>
<evidence type="ECO:0000256" key="2">
    <source>
        <dbReference type="ARBA" id="ARBA00023315"/>
    </source>
</evidence>
<protein>
    <submittedName>
        <fullName evidence="4">GNAT family N-acetyltransferase</fullName>
    </submittedName>
</protein>
<dbReference type="EMBL" id="JBBKTX010000001">
    <property type="protein sequence ID" value="MFK4750970.1"/>
    <property type="molecule type" value="Genomic_DNA"/>
</dbReference>
<dbReference type="CDD" id="cd04301">
    <property type="entry name" value="NAT_SF"/>
    <property type="match status" value="1"/>
</dbReference>
<dbReference type="Proteomes" id="UP001620597">
    <property type="component" value="Unassembled WGS sequence"/>
</dbReference>
<dbReference type="Pfam" id="PF00583">
    <property type="entry name" value="Acetyltransf_1"/>
    <property type="match status" value="1"/>
</dbReference>
<keyword evidence="5" id="KW-1185">Reference proteome</keyword>
<dbReference type="RefSeq" id="WP_416204510.1">
    <property type="nucleotide sequence ID" value="NZ_JBBKTX010000001.1"/>
</dbReference>
<accession>A0ABW8NDS5</accession>
<dbReference type="InterPro" id="IPR000182">
    <property type="entry name" value="GNAT_dom"/>
</dbReference>
<dbReference type="PANTHER" id="PTHR10908">
    <property type="entry name" value="SEROTONIN N-ACETYLTRANSFERASE"/>
    <property type="match status" value="1"/>
</dbReference>
<proteinExistence type="predicted"/>
<dbReference type="SUPFAM" id="SSF55729">
    <property type="entry name" value="Acyl-CoA N-acyltransferases (Nat)"/>
    <property type="match status" value="1"/>
</dbReference>
<feature type="domain" description="N-acetyltransferase" evidence="3">
    <location>
        <begin position="7"/>
        <end position="167"/>
    </location>
</feature>
<dbReference type="PANTHER" id="PTHR10908:SF0">
    <property type="entry name" value="SEROTONIN N-ACETYLTRANSFERASE"/>
    <property type="match status" value="1"/>
</dbReference>
<dbReference type="InterPro" id="IPR016181">
    <property type="entry name" value="Acyl_CoA_acyltransferase"/>
</dbReference>
<dbReference type="Gene3D" id="3.40.630.30">
    <property type="match status" value="1"/>
</dbReference>
<evidence type="ECO:0000313" key="5">
    <source>
        <dbReference type="Proteomes" id="UP001620597"/>
    </source>
</evidence>
<keyword evidence="1" id="KW-0808">Transferase</keyword>
<organism evidence="4 5">
    <name type="scientific">Oceanobacter antarcticus</name>
    <dbReference type="NCBI Taxonomy" id="3133425"/>
    <lineage>
        <taxon>Bacteria</taxon>
        <taxon>Pseudomonadati</taxon>
        <taxon>Pseudomonadota</taxon>
        <taxon>Gammaproteobacteria</taxon>
        <taxon>Oceanospirillales</taxon>
        <taxon>Oceanospirillaceae</taxon>
        <taxon>Oceanobacter</taxon>
    </lineage>
</organism>
<sequence length="167" mass="19130">MYAHTDYRIRLAQATDADVCFAIENSAYQGDEAATLEKIRQRIDHYPQGFLVLELAGAIIGFVNSGCCFKVAMDNEAFKQLAGHDPQGPENVVMSVVIHPVWQRHGWGRTLLLNYIEHMRRLGKQRIHLMCRSQHIRFYQRAGFIYQSESASSHGGLQWHEMKLELA</sequence>
<evidence type="ECO:0000259" key="3">
    <source>
        <dbReference type="PROSITE" id="PS51186"/>
    </source>
</evidence>
<dbReference type="InterPro" id="IPR051635">
    <property type="entry name" value="SNAT-like"/>
</dbReference>